<protein>
    <submittedName>
        <fullName evidence="1">Uncharacterized protein</fullName>
    </submittedName>
</protein>
<dbReference type="EMBL" id="JAAIKC010000010">
    <property type="protein sequence ID" value="NEW08784.1"/>
    <property type="molecule type" value="Genomic_DNA"/>
</dbReference>
<organism evidence="1">
    <name type="scientific">Paenibacillus sp. SYP-B3998</name>
    <dbReference type="NCBI Taxonomy" id="2678564"/>
    <lineage>
        <taxon>Bacteria</taxon>
        <taxon>Bacillati</taxon>
        <taxon>Bacillota</taxon>
        <taxon>Bacilli</taxon>
        <taxon>Bacillales</taxon>
        <taxon>Paenibacillaceae</taxon>
        <taxon>Paenibacillus</taxon>
    </lineage>
</organism>
<comment type="caution">
    <text evidence="1">The sequence shown here is derived from an EMBL/GenBank/DDBJ whole genome shotgun (WGS) entry which is preliminary data.</text>
</comment>
<dbReference type="AlphaFoldDB" id="A0A6G4A4B6"/>
<accession>A0A6G4A4B6</accession>
<dbReference type="RefSeq" id="WP_163951557.1">
    <property type="nucleotide sequence ID" value="NZ_JAAIKC010000010.1"/>
</dbReference>
<gene>
    <name evidence="1" type="ORF">GK047_22570</name>
</gene>
<sequence length="69" mass="7414">MAPKGKGGKVTKKKELSSRVQYTMRLVESATCEVCKQQCARGLKYLDIMSGAGAVGKGVPCILTRKPIN</sequence>
<evidence type="ECO:0000313" key="1">
    <source>
        <dbReference type="EMBL" id="NEW08784.1"/>
    </source>
</evidence>
<name>A0A6G4A4B6_9BACL</name>
<proteinExistence type="predicted"/>
<reference evidence="1" key="1">
    <citation type="submission" date="2020-02" db="EMBL/GenBank/DDBJ databases">
        <authorList>
            <person name="Shen X.-R."/>
            <person name="Zhang Y.-X."/>
        </authorList>
    </citation>
    <scope>NUCLEOTIDE SEQUENCE</scope>
    <source>
        <strain evidence="1">SYP-B3998</strain>
    </source>
</reference>